<evidence type="ECO:0000256" key="6">
    <source>
        <dbReference type="ARBA" id="ARBA00023136"/>
    </source>
</evidence>
<dbReference type="Pfam" id="PF00654">
    <property type="entry name" value="Voltage_CLC"/>
    <property type="match status" value="1"/>
</dbReference>
<feature type="transmembrane region" description="Helical" evidence="10">
    <location>
        <begin position="235"/>
        <end position="254"/>
    </location>
</feature>
<evidence type="ECO:0000256" key="5">
    <source>
        <dbReference type="ARBA" id="ARBA00023065"/>
    </source>
</evidence>
<feature type="transmembrane region" description="Helical" evidence="10">
    <location>
        <begin position="62"/>
        <end position="79"/>
    </location>
</feature>
<dbReference type="Proteomes" id="UP000721844">
    <property type="component" value="Unassembled WGS sequence"/>
</dbReference>
<evidence type="ECO:0000256" key="9">
    <source>
        <dbReference type="ARBA" id="ARBA00023303"/>
    </source>
</evidence>
<feature type="transmembrane region" description="Helical" evidence="10">
    <location>
        <begin position="315"/>
        <end position="334"/>
    </location>
</feature>
<dbReference type="SUPFAM" id="SSF81340">
    <property type="entry name" value="Clc chloride channel"/>
    <property type="match status" value="1"/>
</dbReference>
<proteinExistence type="predicted"/>
<dbReference type="InterPro" id="IPR050368">
    <property type="entry name" value="ClC-type_chloride_channel"/>
</dbReference>
<feature type="transmembrane region" description="Helical" evidence="10">
    <location>
        <begin position="275"/>
        <end position="295"/>
    </location>
</feature>
<dbReference type="PANTHER" id="PTHR43427:SF6">
    <property type="entry name" value="CHLORIDE CHANNEL PROTEIN CLC-E"/>
    <property type="match status" value="1"/>
</dbReference>
<dbReference type="PRINTS" id="PR00762">
    <property type="entry name" value="CLCHANNEL"/>
</dbReference>
<keyword evidence="12" id="KW-1185">Reference proteome</keyword>
<feature type="transmembrane region" description="Helical" evidence="10">
    <location>
        <begin position="164"/>
        <end position="188"/>
    </location>
</feature>
<organism evidence="11 12">
    <name type="scientific">Acidisoma cellulosilyticum</name>
    <dbReference type="NCBI Taxonomy" id="2802395"/>
    <lineage>
        <taxon>Bacteria</taxon>
        <taxon>Pseudomonadati</taxon>
        <taxon>Pseudomonadota</taxon>
        <taxon>Alphaproteobacteria</taxon>
        <taxon>Acetobacterales</taxon>
        <taxon>Acidocellaceae</taxon>
        <taxon>Acidisoma</taxon>
    </lineage>
</organism>
<feature type="transmembrane region" description="Helical" evidence="10">
    <location>
        <begin position="200"/>
        <end position="223"/>
    </location>
</feature>
<evidence type="ECO:0000313" key="11">
    <source>
        <dbReference type="EMBL" id="MCB8880607.1"/>
    </source>
</evidence>
<dbReference type="Gene3D" id="1.10.3080.10">
    <property type="entry name" value="Clc chloride channel"/>
    <property type="match status" value="1"/>
</dbReference>
<evidence type="ECO:0000256" key="10">
    <source>
        <dbReference type="SAM" id="Phobius"/>
    </source>
</evidence>
<keyword evidence="2" id="KW-0813">Transport</keyword>
<dbReference type="InterPro" id="IPR001807">
    <property type="entry name" value="ClC"/>
</dbReference>
<evidence type="ECO:0000256" key="1">
    <source>
        <dbReference type="ARBA" id="ARBA00004141"/>
    </source>
</evidence>
<dbReference type="GO" id="GO:0005254">
    <property type="term" value="F:chloride channel activity"/>
    <property type="evidence" value="ECO:0007669"/>
    <property type="project" value="UniProtKB-KW"/>
</dbReference>
<evidence type="ECO:0000256" key="7">
    <source>
        <dbReference type="ARBA" id="ARBA00023173"/>
    </source>
</evidence>
<dbReference type="InterPro" id="IPR014743">
    <property type="entry name" value="Cl-channel_core"/>
</dbReference>
<keyword evidence="3 10" id="KW-0812">Transmembrane</keyword>
<evidence type="ECO:0000256" key="3">
    <source>
        <dbReference type="ARBA" id="ARBA00022692"/>
    </source>
</evidence>
<dbReference type="EMBL" id="JAESVA010000003">
    <property type="protein sequence ID" value="MCB8880607.1"/>
    <property type="molecule type" value="Genomic_DNA"/>
</dbReference>
<keyword evidence="5" id="KW-0406">Ion transport</keyword>
<dbReference type="CDD" id="cd01034">
    <property type="entry name" value="EriC_like"/>
    <property type="match status" value="1"/>
</dbReference>
<feature type="transmembrane region" description="Helical" evidence="10">
    <location>
        <begin position="21"/>
        <end position="42"/>
    </location>
</feature>
<dbReference type="AlphaFoldDB" id="A0A964E3U7"/>
<dbReference type="PANTHER" id="PTHR43427">
    <property type="entry name" value="CHLORIDE CHANNEL PROTEIN CLC-E"/>
    <property type="match status" value="1"/>
</dbReference>
<evidence type="ECO:0000313" key="12">
    <source>
        <dbReference type="Proteomes" id="UP000721844"/>
    </source>
</evidence>
<reference evidence="11 12" key="1">
    <citation type="journal article" date="2021" name="Microorganisms">
        <title>Acidisoma silvae sp. nov. and Acidisomacellulosilytica sp. nov., Two Acidophilic Bacteria Isolated from Decaying Wood, Hydrolyzing Cellulose and Producing Poly-3-hydroxybutyrate.</title>
        <authorList>
            <person name="Mieszkin S."/>
            <person name="Pouder E."/>
            <person name="Uroz S."/>
            <person name="Simon-Colin C."/>
            <person name="Alain K."/>
        </authorList>
    </citation>
    <scope>NUCLEOTIDE SEQUENCE [LARGE SCALE GENOMIC DNA]</scope>
    <source>
        <strain evidence="11 12">HW T5.17</strain>
    </source>
</reference>
<comment type="caution">
    <text evidence="11">The sequence shown here is derived from an EMBL/GenBank/DDBJ whole genome shotgun (WGS) entry which is preliminary data.</text>
</comment>
<accession>A0A964E3U7</accession>
<protein>
    <submittedName>
        <fullName evidence="11">Chloride channel protein</fullName>
    </submittedName>
</protein>
<evidence type="ECO:0000256" key="8">
    <source>
        <dbReference type="ARBA" id="ARBA00023214"/>
    </source>
</evidence>
<evidence type="ECO:0000256" key="2">
    <source>
        <dbReference type="ARBA" id="ARBA00022448"/>
    </source>
</evidence>
<keyword evidence="7" id="KW-0869">Chloride channel</keyword>
<keyword evidence="6 10" id="KW-0472">Membrane</keyword>
<keyword evidence="4 10" id="KW-1133">Transmembrane helix</keyword>
<evidence type="ECO:0000256" key="4">
    <source>
        <dbReference type="ARBA" id="ARBA00022989"/>
    </source>
</evidence>
<sequence>MKLNRRVLRAWRQLPLTSPRLWARRLAFWVGAIMVALVAIAFANLADWAQDGFSWMTARHHWFALFIAPVGLALSVLLTQRVFPGAQGSGIPQVIAAMQMKDEQRISRVLSLRVGLGKVLLTLLGLLSGASIGREGPTVQVGASIMQALGRALRLPRLETQRGLVLAGGAAGVAAAFNTPLAGIVFAIEELSHSFESRTSGMVLTAVILGGIATLALSGNYTYFGVTSVSLPLGAGWFAVLLCGVIGGLLGGAFSQSLIVITRGVPGRLGRWIKAHPIAFAAVCGLLIAIIGLLSGGATYGTGYTQARMLVEGDARLPVTFFILKFLASALSYLSGIPGGIFAPSLSVGASLGSWLAHFLPHSPARAIVLLGMAGYFAGVVQAPITAFVIVLEMTANQQMTIPIMATAMLGYATSRLVCRRPLYATLARRFLRDNEPASLPKPQPDKTTAGAG</sequence>
<dbReference type="GO" id="GO:0034707">
    <property type="term" value="C:chloride channel complex"/>
    <property type="evidence" value="ECO:0007669"/>
    <property type="project" value="UniProtKB-KW"/>
</dbReference>
<keyword evidence="9" id="KW-0407">Ion channel</keyword>
<feature type="transmembrane region" description="Helical" evidence="10">
    <location>
        <begin position="367"/>
        <end position="392"/>
    </location>
</feature>
<dbReference type="RefSeq" id="WP_227307269.1">
    <property type="nucleotide sequence ID" value="NZ_JAESVA010000003.1"/>
</dbReference>
<keyword evidence="8" id="KW-0868">Chloride</keyword>
<comment type="subcellular location">
    <subcellularLocation>
        <location evidence="1">Membrane</location>
        <topology evidence="1">Multi-pass membrane protein</topology>
    </subcellularLocation>
</comment>
<name>A0A964E3U7_9PROT</name>
<gene>
    <name evidence="11" type="ORF">ACELLULO517_10210</name>
</gene>